<proteinExistence type="predicted"/>
<dbReference type="RefSeq" id="WP_164499686.1">
    <property type="nucleotide sequence ID" value="NZ_SNYL01000002.1"/>
</dbReference>
<dbReference type="Gene3D" id="2.40.70.10">
    <property type="entry name" value="Acid Proteases"/>
    <property type="match status" value="1"/>
</dbReference>
<comment type="caution">
    <text evidence="2">The sequence shown here is derived from an EMBL/GenBank/DDBJ whole genome shotgun (WGS) entry which is preliminary data.</text>
</comment>
<dbReference type="InterPro" id="IPR001969">
    <property type="entry name" value="Aspartic_peptidase_AS"/>
</dbReference>
<feature type="transmembrane region" description="Helical" evidence="1">
    <location>
        <begin position="12"/>
        <end position="30"/>
    </location>
</feature>
<dbReference type="InterPro" id="IPR034122">
    <property type="entry name" value="Retropepsin-like_bacterial"/>
</dbReference>
<dbReference type="AlphaFoldDB" id="A0A4R6UDV1"/>
<dbReference type="CDD" id="cd05483">
    <property type="entry name" value="retropepsin_like_bacteria"/>
    <property type="match status" value="1"/>
</dbReference>
<accession>A0A4R6UDV1</accession>
<dbReference type="Pfam" id="PF13975">
    <property type="entry name" value="gag-asp_proteas"/>
    <property type="match status" value="1"/>
</dbReference>
<keyword evidence="1" id="KW-0812">Transmembrane</keyword>
<gene>
    <name evidence="2" type="ORF">DFR43_102239</name>
</gene>
<sequence>MNPLQRTARQGAFVITLVWVLVAAGLYLGFRWLEARERQHLQPYEGLHGELVIPRHPDGHFYVPGEVNRVPVLFLVDTGASAVSISDAQARQAQLPRGRPVTVRTANGERPGEMVHGIPVRVGHLALNDTTVIIGLDISNERQALLGQSFLRHFDVELRQRDMVLRPR</sequence>
<dbReference type="EMBL" id="SNYL01000002">
    <property type="protein sequence ID" value="TDQ44891.1"/>
    <property type="molecule type" value="Genomic_DNA"/>
</dbReference>
<keyword evidence="3" id="KW-1185">Reference proteome</keyword>
<keyword evidence="1" id="KW-0472">Membrane</keyword>
<keyword evidence="1" id="KW-1133">Transmembrane helix</keyword>
<reference evidence="2 3" key="1">
    <citation type="submission" date="2019-03" db="EMBL/GenBank/DDBJ databases">
        <title>Genomic Encyclopedia of Type Strains, Phase IV (KMG-IV): sequencing the most valuable type-strain genomes for metagenomic binning, comparative biology and taxonomic classification.</title>
        <authorList>
            <person name="Goeker M."/>
        </authorList>
    </citation>
    <scope>NUCLEOTIDE SEQUENCE [LARGE SCALE GENOMIC DNA]</scope>
    <source>
        <strain evidence="2 3">DSM 19605</strain>
    </source>
</reference>
<evidence type="ECO:0000313" key="2">
    <source>
        <dbReference type="EMBL" id="TDQ44891.1"/>
    </source>
</evidence>
<evidence type="ECO:0000256" key="1">
    <source>
        <dbReference type="SAM" id="Phobius"/>
    </source>
</evidence>
<dbReference type="NCBIfam" id="TIGR02281">
    <property type="entry name" value="clan_AA_DTGA"/>
    <property type="match status" value="1"/>
</dbReference>
<keyword evidence="2" id="KW-0645">Protease</keyword>
<dbReference type="InterPro" id="IPR021109">
    <property type="entry name" value="Peptidase_aspartic_dom_sf"/>
</dbReference>
<dbReference type="GO" id="GO:0004190">
    <property type="term" value="F:aspartic-type endopeptidase activity"/>
    <property type="evidence" value="ECO:0007669"/>
    <property type="project" value="InterPro"/>
</dbReference>
<dbReference type="GO" id="GO:0006508">
    <property type="term" value="P:proteolysis"/>
    <property type="evidence" value="ECO:0007669"/>
    <property type="project" value="UniProtKB-KW"/>
</dbReference>
<dbReference type="InterPro" id="IPR011969">
    <property type="entry name" value="Clan_AA_Asp_peptidase_C"/>
</dbReference>
<name>A0A4R6UDV1_9BURK</name>
<dbReference type="SUPFAM" id="SSF50630">
    <property type="entry name" value="Acid proteases"/>
    <property type="match status" value="1"/>
</dbReference>
<protein>
    <submittedName>
        <fullName evidence="2">Aspartyl protease family protein</fullName>
    </submittedName>
</protein>
<evidence type="ECO:0000313" key="3">
    <source>
        <dbReference type="Proteomes" id="UP000295510"/>
    </source>
</evidence>
<keyword evidence="2" id="KW-0378">Hydrolase</keyword>
<dbReference type="PROSITE" id="PS00141">
    <property type="entry name" value="ASP_PROTEASE"/>
    <property type="match status" value="1"/>
</dbReference>
<dbReference type="Proteomes" id="UP000295510">
    <property type="component" value="Unassembled WGS sequence"/>
</dbReference>
<organism evidence="2 3">
    <name type="scientific">Tepidicella xavieri</name>
    <dbReference type="NCBI Taxonomy" id="360241"/>
    <lineage>
        <taxon>Bacteria</taxon>
        <taxon>Pseudomonadati</taxon>
        <taxon>Pseudomonadota</taxon>
        <taxon>Betaproteobacteria</taxon>
        <taxon>Burkholderiales</taxon>
        <taxon>Tepidicella</taxon>
    </lineage>
</organism>